<keyword evidence="1" id="KW-1133">Transmembrane helix</keyword>
<feature type="transmembrane region" description="Helical" evidence="1">
    <location>
        <begin position="12"/>
        <end position="31"/>
    </location>
</feature>
<feature type="transmembrane region" description="Helical" evidence="1">
    <location>
        <begin position="74"/>
        <end position="90"/>
    </location>
</feature>
<dbReference type="EMBL" id="JBHUGD010000003">
    <property type="protein sequence ID" value="MFD1948340.1"/>
    <property type="molecule type" value="Genomic_DNA"/>
</dbReference>
<evidence type="ECO:0000313" key="2">
    <source>
        <dbReference type="EMBL" id="MFD1948340.1"/>
    </source>
</evidence>
<evidence type="ECO:0008006" key="4">
    <source>
        <dbReference type="Google" id="ProtNLM"/>
    </source>
</evidence>
<evidence type="ECO:0000256" key="1">
    <source>
        <dbReference type="SAM" id="Phobius"/>
    </source>
</evidence>
<name>A0ABW4TR00_9ACTN</name>
<organism evidence="2 3">
    <name type="scientific">Nocardioides aestuarii</name>
    <dbReference type="NCBI Taxonomy" id="252231"/>
    <lineage>
        <taxon>Bacteria</taxon>
        <taxon>Bacillati</taxon>
        <taxon>Actinomycetota</taxon>
        <taxon>Actinomycetes</taxon>
        <taxon>Propionibacteriales</taxon>
        <taxon>Nocardioidaceae</taxon>
        <taxon>Nocardioides</taxon>
    </lineage>
</organism>
<dbReference type="RefSeq" id="WP_343920292.1">
    <property type="nucleotide sequence ID" value="NZ_BAAAJT010000002.1"/>
</dbReference>
<reference evidence="3" key="1">
    <citation type="journal article" date="2019" name="Int. J. Syst. Evol. Microbiol.">
        <title>The Global Catalogue of Microorganisms (GCM) 10K type strain sequencing project: providing services to taxonomists for standard genome sequencing and annotation.</title>
        <authorList>
            <consortium name="The Broad Institute Genomics Platform"/>
            <consortium name="The Broad Institute Genome Sequencing Center for Infectious Disease"/>
            <person name="Wu L."/>
            <person name="Ma J."/>
        </authorList>
    </citation>
    <scope>NUCLEOTIDE SEQUENCE [LARGE SCALE GENOMIC DNA]</scope>
    <source>
        <strain evidence="3">CGMCC 1.12477</strain>
    </source>
</reference>
<keyword evidence="3" id="KW-1185">Reference proteome</keyword>
<dbReference type="Proteomes" id="UP001597351">
    <property type="component" value="Unassembled WGS sequence"/>
</dbReference>
<proteinExistence type="predicted"/>
<feature type="transmembrane region" description="Helical" evidence="1">
    <location>
        <begin position="43"/>
        <end position="62"/>
    </location>
</feature>
<keyword evidence="1" id="KW-0812">Transmembrane</keyword>
<feature type="transmembrane region" description="Helical" evidence="1">
    <location>
        <begin position="96"/>
        <end position="114"/>
    </location>
</feature>
<sequence>MSDRIPNPPPLVVAASLAAVEGVLLFLYGVLELVSISGGRVTMGVTTAAFFLVYGAFLAFCARQLLRRASWARGFVMMAQIVQLGVAWSFRGESTTWLTVVLTVAAVVTGAGLLHPASVDALADDPTR</sequence>
<gene>
    <name evidence="2" type="ORF">ACFSDE_16170</name>
</gene>
<keyword evidence="1" id="KW-0472">Membrane</keyword>
<accession>A0ABW4TR00</accession>
<protein>
    <recommendedName>
        <fullName evidence="4">Integral membrane protein</fullName>
    </recommendedName>
</protein>
<comment type="caution">
    <text evidence="2">The sequence shown here is derived from an EMBL/GenBank/DDBJ whole genome shotgun (WGS) entry which is preliminary data.</text>
</comment>
<evidence type="ECO:0000313" key="3">
    <source>
        <dbReference type="Proteomes" id="UP001597351"/>
    </source>
</evidence>